<dbReference type="Pfam" id="PF00439">
    <property type="entry name" value="Bromodomain"/>
    <property type="match status" value="1"/>
</dbReference>
<dbReference type="InterPro" id="IPR001487">
    <property type="entry name" value="Bromodomain"/>
</dbReference>
<keyword evidence="1" id="KW-0103">Bromodomain</keyword>
<dbReference type="InParanoid" id="A2DIJ1"/>
<reference evidence="3" key="1">
    <citation type="submission" date="2006-10" db="EMBL/GenBank/DDBJ databases">
        <authorList>
            <person name="Amadeo P."/>
            <person name="Zhao Q."/>
            <person name="Wortman J."/>
            <person name="Fraser-Liggett C."/>
            <person name="Carlton J."/>
        </authorList>
    </citation>
    <scope>NUCLEOTIDE SEQUENCE</scope>
    <source>
        <strain evidence="3">G3</strain>
    </source>
</reference>
<name>A2DIJ1_TRIV3</name>
<dbReference type="InterPro" id="IPR036427">
    <property type="entry name" value="Bromodomain-like_sf"/>
</dbReference>
<dbReference type="GO" id="GO:0000785">
    <property type="term" value="C:chromatin"/>
    <property type="evidence" value="ECO:0000318"/>
    <property type="project" value="GO_Central"/>
</dbReference>
<dbReference type="SMR" id="A2DIJ1"/>
<dbReference type="EMBL" id="DS113204">
    <property type="protein sequence ID" value="EAY19795.1"/>
    <property type="molecule type" value="Genomic_DNA"/>
</dbReference>
<dbReference type="Gene3D" id="1.20.920.10">
    <property type="entry name" value="Bromodomain-like"/>
    <property type="match status" value="1"/>
</dbReference>
<dbReference type="GO" id="GO:0006338">
    <property type="term" value="P:chromatin remodeling"/>
    <property type="evidence" value="ECO:0000318"/>
    <property type="project" value="GO_Central"/>
</dbReference>
<evidence type="ECO:0000259" key="2">
    <source>
        <dbReference type="Pfam" id="PF00439"/>
    </source>
</evidence>
<dbReference type="Proteomes" id="UP000001542">
    <property type="component" value="Unassembled WGS sequence"/>
</dbReference>
<dbReference type="GO" id="GO:0006357">
    <property type="term" value="P:regulation of transcription by RNA polymerase II"/>
    <property type="evidence" value="ECO:0000318"/>
    <property type="project" value="GO_Central"/>
</dbReference>
<protein>
    <recommendedName>
        <fullName evidence="2">Bromo domain-containing protein</fullName>
    </recommendedName>
</protein>
<dbReference type="KEGG" id="tva:5465325"/>
<organism evidence="3 4">
    <name type="scientific">Trichomonas vaginalis (strain ATCC PRA-98 / G3)</name>
    <dbReference type="NCBI Taxonomy" id="412133"/>
    <lineage>
        <taxon>Eukaryota</taxon>
        <taxon>Metamonada</taxon>
        <taxon>Parabasalia</taxon>
        <taxon>Trichomonadida</taxon>
        <taxon>Trichomonadidae</taxon>
        <taxon>Trichomonas</taxon>
    </lineage>
</organism>
<proteinExistence type="predicted"/>
<keyword evidence="4" id="KW-1185">Reference proteome</keyword>
<dbReference type="GO" id="GO:0042393">
    <property type="term" value="F:histone binding"/>
    <property type="evidence" value="ECO:0000318"/>
    <property type="project" value="GO_Central"/>
</dbReference>
<dbReference type="VEuPathDB" id="TrichDB:TVAG_178390"/>
<evidence type="ECO:0000313" key="3">
    <source>
        <dbReference type="EMBL" id="EAY19795.1"/>
    </source>
</evidence>
<reference evidence="3" key="2">
    <citation type="journal article" date="2007" name="Science">
        <title>Draft genome sequence of the sexually transmitted pathogen Trichomonas vaginalis.</title>
        <authorList>
            <person name="Carlton J.M."/>
            <person name="Hirt R.P."/>
            <person name="Silva J.C."/>
            <person name="Delcher A.L."/>
            <person name="Schatz M."/>
            <person name="Zhao Q."/>
            <person name="Wortman J.R."/>
            <person name="Bidwell S.L."/>
            <person name="Alsmark U.C.M."/>
            <person name="Besteiro S."/>
            <person name="Sicheritz-Ponten T."/>
            <person name="Noel C.J."/>
            <person name="Dacks J.B."/>
            <person name="Foster P.G."/>
            <person name="Simillion C."/>
            <person name="Van de Peer Y."/>
            <person name="Miranda-Saavedra D."/>
            <person name="Barton G.J."/>
            <person name="Westrop G.D."/>
            <person name="Mueller S."/>
            <person name="Dessi D."/>
            <person name="Fiori P.L."/>
            <person name="Ren Q."/>
            <person name="Paulsen I."/>
            <person name="Zhang H."/>
            <person name="Bastida-Corcuera F.D."/>
            <person name="Simoes-Barbosa A."/>
            <person name="Brown M.T."/>
            <person name="Hayes R.D."/>
            <person name="Mukherjee M."/>
            <person name="Okumura C.Y."/>
            <person name="Schneider R."/>
            <person name="Smith A.J."/>
            <person name="Vanacova S."/>
            <person name="Villalvazo M."/>
            <person name="Haas B.J."/>
            <person name="Pertea M."/>
            <person name="Feldblyum T.V."/>
            <person name="Utterback T.R."/>
            <person name="Shu C.L."/>
            <person name="Osoegawa K."/>
            <person name="de Jong P.J."/>
            <person name="Hrdy I."/>
            <person name="Horvathova L."/>
            <person name="Zubacova Z."/>
            <person name="Dolezal P."/>
            <person name="Malik S.B."/>
            <person name="Logsdon J.M. Jr."/>
            <person name="Henze K."/>
            <person name="Gupta A."/>
            <person name="Wang C.C."/>
            <person name="Dunne R.L."/>
            <person name="Upcroft J.A."/>
            <person name="Upcroft P."/>
            <person name="White O."/>
            <person name="Salzberg S.L."/>
            <person name="Tang P."/>
            <person name="Chiu C.-H."/>
            <person name="Lee Y.-S."/>
            <person name="Embley T.M."/>
            <person name="Coombs G.H."/>
            <person name="Mottram J.C."/>
            <person name="Tachezy J."/>
            <person name="Fraser-Liggett C.M."/>
            <person name="Johnson P.J."/>
        </authorList>
    </citation>
    <scope>NUCLEOTIDE SEQUENCE [LARGE SCALE GENOMIC DNA]</scope>
    <source>
        <strain evidence="3">G3</strain>
    </source>
</reference>
<dbReference type="GO" id="GO:0003682">
    <property type="term" value="F:chromatin binding"/>
    <property type="evidence" value="ECO:0000318"/>
    <property type="project" value="GO_Central"/>
</dbReference>
<dbReference type="GO" id="GO:0004674">
    <property type="term" value="F:protein serine/threonine kinase activity"/>
    <property type="evidence" value="ECO:0000318"/>
    <property type="project" value="GO_Central"/>
</dbReference>
<dbReference type="VEuPathDB" id="TrichDB:TVAGG3_0602370"/>
<sequence length="242" mass="27526">MNEQDEAICKFIFSKLMQSSLVQIFWETPVDVSSPGNTHPILLSQIHYKLEHKLYKSSVLFLKNIRMFIDNSIDVSQPGTLRYAAALQIKIDFEKILASLDSPLYNTTLALLSSCEEYEESGTIPERKTIETEIAGKKLGTRYFLASSHQETDYNKLLKDIKICYTSGLATRVAAFIKRLQPDKVVVGQSIYLMTKNLSNEDVQKLQEYITKLLQEVAAGRIDPYNRPFGQKISPVDVKIHD</sequence>
<feature type="domain" description="Bromo" evidence="2">
    <location>
        <begin position="9"/>
        <end position="87"/>
    </location>
</feature>
<dbReference type="RefSeq" id="XP_001580781.1">
    <property type="nucleotide sequence ID" value="XM_001580731.1"/>
</dbReference>
<dbReference type="SUPFAM" id="SSF47370">
    <property type="entry name" value="Bromodomain"/>
    <property type="match status" value="1"/>
</dbReference>
<dbReference type="GO" id="GO:0005634">
    <property type="term" value="C:nucleus"/>
    <property type="evidence" value="ECO:0000318"/>
    <property type="project" value="GO_Central"/>
</dbReference>
<evidence type="ECO:0000256" key="1">
    <source>
        <dbReference type="ARBA" id="ARBA00023117"/>
    </source>
</evidence>
<accession>A2DIJ1</accession>
<gene>
    <name evidence="3" type="ORF">TVAG_178390</name>
</gene>
<evidence type="ECO:0000313" key="4">
    <source>
        <dbReference type="Proteomes" id="UP000001542"/>
    </source>
</evidence>
<dbReference type="AlphaFoldDB" id="A2DIJ1"/>